<reference evidence="1 2" key="1">
    <citation type="submission" date="2017-11" db="EMBL/GenBank/DDBJ databases">
        <title>Draft Genome Sequence of Methylobacter psychrotolerans Sph1T, an Obligate Methanotroph from Low-Temperature Environments.</title>
        <authorList>
            <person name="Oshkin I.Y."/>
            <person name="Miroshnikov K."/>
            <person name="Belova S.E."/>
            <person name="Korzhenkov A."/>
            <person name="Toshchakov S.V."/>
            <person name="Dedysh S.N."/>
        </authorList>
    </citation>
    <scope>NUCLEOTIDE SEQUENCE [LARGE SCALE GENOMIC DNA]</scope>
    <source>
        <strain evidence="1 2">Sph1</strain>
    </source>
</reference>
<dbReference type="RefSeq" id="WP_146054674.1">
    <property type="nucleotide sequence ID" value="NZ_PGFZ01000012.1"/>
</dbReference>
<dbReference type="Proteomes" id="UP000237423">
    <property type="component" value="Unassembled WGS sequence"/>
</dbReference>
<evidence type="ECO:0000313" key="2">
    <source>
        <dbReference type="Proteomes" id="UP000237423"/>
    </source>
</evidence>
<sequence length="125" mass="13910">MRNSILCLLRPLDPSLHWVGDAIKFIESEEIELLSEKPGVSNAAELIIELKIRFNCAKKADIKVIGMSDVIEYLETVNGNEIINNFLFKSTDRTGSVYLDKLNTKIIGVILVPTNKSDLLIGNPP</sequence>
<name>A0A2S5CHM7_9GAMM</name>
<evidence type="ECO:0000313" key="1">
    <source>
        <dbReference type="EMBL" id="POZ50306.1"/>
    </source>
</evidence>
<dbReference type="AlphaFoldDB" id="A0A2S5CHM7"/>
<protein>
    <submittedName>
        <fullName evidence="1">Uncharacterized protein</fullName>
    </submittedName>
</protein>
<organism evidence="1 2">
    <name type="scientific">Methylovulum psychrotolerans</name>
    <dbReference type="NCBI Taxonomy" id="1704499"/>
    <lineage>
        <taxon>Bacteria</taxon>
        <taxon>Pseudomonadati</taxon>
        <taxon>Pseudomonadota</taxon>
        <taxon>Gammaproteobacteria</taxon>
        <taxon>Methylococcales</taxon>
        <taxon>Methylococcaceae</taxon>
        <taxon>Methylovulum</taxon>
    </lineage>
</organism>
<proteinExistence type="predicted"/>
<dbReference type="EMBL" id="PGFZ01000012">
    <property type="protein sequence ID" value="POZ50306.1"/>
    <property type="molecule type" value="Genomic_DNA"/>
</dbReference>
<gene>
    <name evidence="1" type="ORF">AADEFJLK_03890</name>
</gene>
<comment type="caution">
    <text evidence="1">The sequence shown here is derived from an EMBL/GenBank/DDBJ whole genome shotgun (WGS) entry which is preliminary data.</text>
</comment>
<accession>A0A2S5CHM7</accession>